<dbReference type="InterPro" id="IPR006311">
    <property type="entry name" value="TAT_signal"/>
</dbReference>
<proteinExistence type="predicted"/>
<comment type="caution">
    <text evidence="4">The sequence shown here is derived from an EMBL/GenBank/DDBJ whole genome shotgun (WGS) entry which is preliminary data.</text>
</comment>
<dbReference type="InterPro" id="IPR032093">
    <property type="entry name" value="PhoD_N"/>
</dbReference>
<dbReference type="PANTHER" id="PTHR43606:SF2">
    <property type="entry name" value="ALKALINE PHOSPHATASE FAMILY PROTEIN (AFU_ORTHOLOGUE AFUA_5G03860)"/>
    <property type="match status" value="1"/>
</dbReference>
<feature type="compositionally biased region" description="Pro residues" evidence="1">
    <location>
        <begin position="551"/>
        <end position="560"/>
    </location>
</feature>
<dbReference type="PROSITE" id="PS51318">
    <property type="entry name" value="TAT"/>
    <property type="match status" value="1"/>
</dbReference>
<dbReference type="InterPro" id="IPR029052">
    <property type="entry name" value="Metallo-depent_PP-like"/>
</dbReference>
<dbReference type="InterPro" id="IPR038607">
    <property type="entry name" value="PhoD-like_sf"/>
</dbReference>
<dbReference type="InterPro" id="IPR018946">
    <property type="entry name" value="PhoD-like_MPP"/>
</dbReference>
<name>A0ABP9QLD8_9PSEU</name>
<keyword evidence="5" id="KW-1185">Reference proteome</keyword>
<dbReference type="Pfam" id="PF09423">
    <property type="entry name" value="PhoD"/>
    <property type="match status" value="1"/>
</dbReference>
<dbReference type="Pfam" id="PF16655">
    <property type="entry name" value="PhoD_N"/>
    <property type="match status" value="1"/>
</dbReference>
<accession>A0ABP9QLD8</accession>
<feature type="domain" description="Phospholipase D N-terminal" evidence="3">
    <location>
        <begin position="58"/>
        <end position="154"/>
    </location>
</feature>
<dbReference type="SUPFAM" id="SSF56300">
    <property type="entry name" value="Metallo-dependent phosphatases"/>
    <property type="match status" value="1"/>
</dbReference>
<feature type="region of interest" description="Disordered" evidence="1">
    <location>
        <begin position="534"/>
        <end position="560"/>
    </location>
</feature>
<evidence type="ECO:0000259" key="2">
    <source>
        <dbReference type="Pfam" id="PF09423"/>
    </source>
</evidence>
<evidence type="ECO:0000256" key="1">
    <source>
        <dbReference type="SAM" id="MobiDB-lite"/>
    </source>
</evidence>
<evidence type="ECO:0000259" key="3">
    <source>
        <dbReference type="Pfam" id="PF16655"/>
    </source>
</evidence>
<organism evidence="4 5">
    <name type="scientific">Pseudonocardia eucalypti</name>
    <dbReference type="NCBI Taxonomy" id="648755"/>
    <lineage>
        <taxon>Bacteria</taxon>
        <taxon>Bacillati</taxon>
        <taxon>Actinomycetota</taxon>
        <taxon>Actinomycetes</taxon>
        <taxon>Pseudonocardiales</taxon>
        <taxon>Pseudonocardiaceae</taxon>
        <taxon>Pseudonocardia</taxon>
    </lineage>
</organism>
<dbReference type="CDD" id="cd07389">
    <property type="entry name" value="MPP_PhoD"/>
    <property type="match status" value="1"/>
</dbReference>
<evidence type="ECO:0000313" key="5">
    <source>
        <dbReference type="Proteomes" id="UP001428817"/>
    </source>
</evidence>
<evidence type="ECO:0000313" key="4">
    <source>
        <dbReference type="EMBL" id="GAA5163873.1"/>
    </source>
</evidence>
<dbReference type="EMBL" id="BAABJP010000030">
    <property type="protein sequence ID" value="GAA5163873.1"/>
    <property type="molecule type" value="Genomic_DNA"/>
</dbReference>
<dbReference type="InterPro" id="IPR052900">
    <property type="entry name" value="Phospholipid_Metab_Enz"/>
</dbReference>
<protein>
    <submittedName>
        <fullName evidence="4">Alkaline phosphatase D family protein</fullName>
    </submittedName>
</protein>
<dbReference type="PANTHER" id="PTHR43606">
    <property type="entry name" value="PHOSPHATASE, PUTATIVE (AFU_ORTHOLOGUE AFUA_6G08710)-RELATED"/>
    <property type="match status" value="1"/>
</dbReference>
<gene>
    <name evidence="4" type="ORF">GCM10023321_51480</name>
</gene>
<dbReference type="Proteomes" id="UP001428817">
    <property type="component" value="Unassembled WGS sequence"/>
</dbReference>
<feature type="domain" description="PhoD-like phosphatase metallophosphatase" evidence="2">
    <location>
        <begin position="167"/>
        <end position="522"/>
    </location>
</feature>
<sequence>MFAVRARPGTLRQVAPQLNRRAILRAAGVAAASGAVFTTLPRLATADPDGDEQHVFRHGVASGDPLPDRVVLWTRVTPTDDAHPGSGRGPSSTVRWEVATEDDFREVVRSGEVETGPGRDHTVKVDVSGLDPATRYAYRFRLGGATSPVGRTRTAPAHGAAVNRLRLGVVSCANWQAGFFAAYRYLAERDDLHAVVHLGDYFYEYGSRQYPMGYDIRTHEPATETITLSDYRRRHGQYKTDPDLRALHAKTPWICMWDDHEVANDRWSGGAENHDPESEGSYGARRAAAYRAYFEWMPVRPDDIPLYRRLRFGTLADLSMLDLRSYRSKQVRPFSAEADDPGRTLTGRAQFDWLADGLADSSARWKLVGNPVMIAPLLIPPLPREQLGALLNVLGLPAEGGVLATDQWDGYAADRRRLLSTISRRRVSDVVFLTGDIHTSWANDVPVDAGSYPLSPSVATEFICCSITSDSVGDLLHAPPRTTSLGVETAIKTLNRHVRFVELDSHGSTVLTVTPGEVRMDWYYLDNRARRDSPSRLAHSHRVSSGTPRIVGPPLPVSLP</sequence>
<dbReference type="Gene3D" id="2.60.40.380">
    <property type="entry name" value="Purple acid phosphatase-like, N-terminal"/>
    <property type="match status" value="1"/>
</dbReference>
<reference evidence="5" key="1">
    <citation type="journal article" date="2019" name="Int. J. Syst. Evol. Microbiol.">
        <title>The Global Catalogue of Microorganisms (GCM) 10K type strain sequencing project: providing services to taxonomists for standard genome sequencing and annotation.</title>
        <authorList>
            <consortium name="The Broad Institute Genomics Platform"/>
            <consortium name="The Broad Institute Genome Sequencing Center for Infectious Disease"/>
            <person name="Wu L."/>
            <person name="Ma J."/>
        </authorList>
    </citation>
    <scope>NUCLEOTIDE SEQUENCE [LARGE SCALE GENOMIC DNA]</scope>
    <source>
        <strain evidence="5">JCM 18303</strain>
    </source>
</reference>
<dbReference type="Gene3D" id="3.60.21.70">
    <property type="entry name" value="PhoD-like phosphatase"/>
    <property type="match status" value="1"/>
</dbReference>